<reference evidence="3" key="1">
    <citation type="submission" date="2015-10" db="EMBL/GenBank/DDBJ databases">
        <authorList>
            <person name="Lehtovirta-Morley L.E."/>
            <person name="Vieille C."/>
        </authorList>
    </citation>
    <scope>NUCLEOTIDE SEQUENCE [LARGE SCALE GENOMIC DNA]</scope>
</reference>
<dbReference type="AlphaFoldDB" id="A0A128A1C7"/>
<name>A0A128A1C7_9ARCH</name>
<dbReference type="InterPro" id="IPR019887">
    <property type="entry name" value="Tscrpt_reg_AsnC/Lrp_C"/>
</dbReference>
<dbReference type="KEGG" id="ndv:NDEV_0398"/>
<dbReference type="Proteomes" id="UP000196239">
    <property type="component" value="Chromosome 1"/>
</dbReference>
<sequence>MRETYVLINCDLGKEQQIVNFLQKLQGIREVQATHGVYDIIAKIETRTGRELNDTIRTKILSLKQVNSVITLQAE</sequence>
<organism evidence="2 3">
    <name type="scientific">Nitrosotalea devaniterrae</name>
    <dbReference type="NCBI Taxonomy" id="1078905"/>
    <lineage>
        <taxon>Archaea</taxon>
        <taxon>Nitrososphaerota</taxon>
        <taxon>Nitrososphaeria</taxon>
        <taxon>Nitrosotaleales</taxon>
        <taxon>Nitrosotaleaceae</taxon>
        <taxon>Nitrosotalea</taxon>
    </lineage>
</organism>
<dbReference type="SUPFAM" id="SSF54909">
    <property type="entry name" value="Dimeric alpha+beta barrel"/>
    <property type="match status" value="1"/>
</dbReference>
<dbReference type="Pfam" id="PF01037">
    <property type="entry name" value="AsnC_trans_reg"/>
    <property type="match status" value="1"/>
</dbReference>
<accession>A0A128A1C7</accession>
<evidence type="ECO:0000313" key="3">
    <source>
        <dbReference type="Proteomes" id="UP000196239"/>
    </source>
</evidence>
<protein>
    <submittedName>
        <fullName evidence="2">Transcriptional regulator, AsnC family</fullName>
    </submittedName>
</protein>
<evidence type="ECO:0000313" key="2">
    <source>
        <dbReference type="EMBL" id="CUR51163.1"/>
    </source>
</evidence>
<proteinExistence type="predicted"/>
<keyword evidence="3" id="KW-1185">Reference proteome</keyword>
<evidence type="ECO:0000259" key="1">
    <source>
        <dbReference type="Pfam" id="PF01037"/>
    </source>
</evidence>
<feature type="domain" description="Transcription regulator AsnC/Lrp ligand binding" evidence="1">
    <location>
        <begin position="6"/>
        <end position="70"/>
    </location>
</feature>
<gene>
    <name evidence="2" type="ORF">NDEV_0398</name>
</gene>
<dbReference type="EMBL" id="LN890280">
    <property type="protein sequence ID" value="CUR51163.1"/>
    <property type="molecule type" value="Genomic_DNA"/>
</dbReference>
<dbReference type="Gene3D" id="3.30.70.920">
    <property type="match status" value="1"/>
</dbReference>
<dbReference type="InterPro" id="IPR011008">
    <property type="entry name" value="Dimeric_a/b-barrel"/>
</dbReference>